<organism evidence="1 2">
    <name type="scientific">Candidatus Nitrosomarinus catalinensis</name>
    <dbReference type="NCBI Taxonomy" id="1898749"/>
    <lineage>
        <taxon>Archaea</taxon>
        <taxon>Nitrososphaerota</taxon>
        <taxon>Nitrososphaeria</taxon>
        <taxon>Nitrosopumilales</taxon>
        <taxon>Nitrosopumilaceae</taxon>
        <taxon>Candidatus Nitrosomarinus</taxon>
    </lineage>
</organism>
<dbReference type="GeneID" id="75725258"/>
<gene>
    <name evidence="1" type="ORF">NMSP_0478</name>
</gene>
<keyword evidence="2" id="KW-1185">Reference proteome</keyword>
<protein>
    <submittedName>
        <fullName evidence="1">Uncharacterized protein</fullName>
    </submittedName>
</protein>
<reference evidence="1 2" key="1">
    <citation type="journal article" date="2017" name="Environ. Microbiol.">
        <title>Genome and epigenome of a novel marine Thaumarchaeota strain suggest viral infection, phosphorothioation DNA modification and multiple restriction systems.</title>
        <authorList>
            <person name="Ahlgren N.A."/>
            <person name="Chen Y."/>
            <person name="Needham D.M."/>
            <person name="Parada A.E."/>
            <person name="Sachdeva R."/>
            <person name="Trinh V."/>
            <person name="Chen T."/>
            <person name="Fuhrman J.A."/>
        </authorList>
    </citation>
    <scope>NUCLEOTIDE SEQUENCE [LARGE SCALE GENOMIC DNA]</scope>
    <source>
        <strain evidence="1 2">SPOT01</strain>
    </source>
</reference>
<dbReference type="AlphaFoldDB" id="A0A2Z2HIY8"/>
<evidence type="ECO:0000313" key="2">
    <source>
        <dbReference type="Proteomes" id="UP000249949"/>
    </source>
</evidence>
<dbReference type="RefSeq" id="WP_264080399.1">
    <property type="nucleotide sequence ID" value="NZ_CP021324.1"/>
</dbReference>
<sequence length="40" mass="4812">MTDDVDKSFFDLLAQLKEIDSEAYYKVLKEFESQYDEKET</sequence>
<proteinExistence type="predicted"/>
<name>A0A2Z2HIY8_9ARCH</name>
<dbReference type="KEGG" id="nct:NMSP_0478"/>
<evidence type="ECO:0000313" key="1">
    <source>
        <dbReference type="EMBL" id="ARS64101.1"/>
    </source>
</evidence>
<dbReference type="Proteomes" id="UP000249949">
    <property type="component" value="Chromosome"/>
</dbReference>
<accession>A0A2Z2HIY8</accession>
<dbReference type="EMBL" id="CP021324">
    <property type="protein sequence ID" value="ARS64101.1"/>
    <property type="molecule type" value="Genomic_DNA"/>
</dbReference>